<evidence type="ECO:0008006" key="3">
    <source>
        <dbReference type="Google" id="ProtNLM"/>
    </source>
</evidence>
<dbReference type="EMBL" id="PDWW01000005">
    <property type="protein sequence ID" value="KAF1726206.1"/>
    <property type="molecule type" value="Genomic_DNA"/>
</dbReference>
<evidence type="ECO:0000313" key="2">
    <source>
        <dbReference type="Proteomes" id="UP000781710"/>
    </source>
</evidence>
<dbReference type="Proteomes" id="UP000781710">
    <property type="component" value="Unassembled WGS sequence"/>
</dbReference>
<proteinExistence type="predicted"/>
<protein>
    <recommendedName>
        <fullName evidence="3">Secreted protein</fullName>
    </recommendedName>
</protein>
<name>A0ABQ6ZJF3_9GAMM</name>
<reference evidence="1 2" key="1">
    <citation type="submission" date="2017-10" db="EMBL/GenBank/DDBJ databases">
        <title>Whole genome sequencing of members of genus Pseudoxanthomonas.</title>
        <authorList>
            <person name="Kumar S."/>
            <person name="Bansal K."/>
            <person name="Kaur A."/>
            <person name="Patil P."/>
            <person name="Sharma S."/>
            <person name="Patil P.B."/>
        </authorList>
    </citation>
    <scope>NUCLEOTIDE SEQUENCE [LARGE SCALE GENOMIC DNA]</scope>
    <source>
        <strain evidence="1 2">DSM 17109</strain>
    </source>
</reference>
<dbReference type="RefSeq" id="WP_162336989.1">
    <property type="nucleotide sequence ID" value="NZ_CP171632.1"/>
</dbReference>
<keyword evidence="2" id="KW-1185">Reference proteome</keyword>
<sequence>MKRNIKFIIPLSLLVLFDLGAQSTSGYYQPLYYRMDDPFVFCTQGQDVRKNPMPCWKPMPPFTGAFMLMPYCRPPNPYGKDWTQDDTLSFAQYKAVCPKAIESGRWEGGGRPENTPIRH</sequence>
<organism evidence="1 2">
    <name type="scientific">Pseudoxanthomonas japonensis</name>
    <dbReference type="NCBI Taxonomy" id="69284"/>
    <lineage>
        <taxon>Bacteria</taxon>
        <taxon>Pseudomonadati</taxon>
        <taxon>Pseudomonadota</taxon>
        <taxon>Gammaproteobacteria</taxon>
        <taxon>Lysobacterales</taxon>
        <taxon>Lysobacteraceae</taxon>
        <taxon>Pseudoxanthomonas</taxon>
    </lineage>
</organism>
<gene>
    <name evidence="1" type="ORF">CSC78_05980</name>
</gene>
<evidence type="ECO:0000313" key="1">
    <source>
        <dbReference type="EMBL" id="KAF1726206.1"/>
    </source>
</evidence>
<comment type="caution">
    <text evidence="1">The sequence shown here is derived from an EMBL/GenBank/DDBJ whole genome shotgun (WGS) entry which is preliminary data.</text>
</comment>
<accession>A0ABQ6ZJF3</accession>